<feature type="transmembrane region" description="Helical" evidence="9">
    <location>
        <begin position="85"/>
        <end position="110"/>
    </location>
</feature>
<keyword evidence="5" id="KW-0547">Nucleotide-binding</keyword>
<evidence type="ECO:0000256" key="2">
    <source>
        <dbReference type="ARBA" id="ARBA00012438"/>
    </source>
</evidence>
<keyword evidence="8" id="KW-0902">Two-component regulatory system</keyword>
<keyword evidence="12" id="KW-1185">Reference proteome</keyword>
<dbReference type="Pfam" id="PF02518">
    <property type="entry name" value="HATPase_c"/>
    <property type="match status" value="1"/>
</dbReference>
<dbReference type="InterPro" id="IPR036890">
    <property type="entry name" value="HATPase_C_sf"/>
</dbReference>
<dbReference type="PANTHER" id="PTHR24421:SF10">
    <property type="entry name" value="NITRATE_NITRITE SENSOR PROTEIN NARQ"/>
    <property type="match status" value="1"/>
</dbReference>
<keyword evidence="7" id="KW-0067">ATP-binding</keyword>
<dbReference type="SUPFAM" id="SSF55874">
    <property type="entry name" value="ATPase domain of HSP90 chaperone/DNA topoisomerase II/histidine kinase"/>
    <property type="match status" value="1"/>
</dbReference>
<reference evidence="11 12" key="1">
    <citation type="submission" date="2024-10" db="EMBL/GenBank/DDBJ databases">
        <title>Novel secondary metabolite-producing bacteria for plant disease control.</title>
        <authorList>
            <person name="Chevrette M."/>
        </authorList>
    </citation>
    <scope>NUCLEOTIDE SEQUENCE [LARGE SCALE GENOMIC DNA]</scope>
    <source>
        <strain evidence="11 12">J30 TE3557</strain>
    </source>
</reference>
<evidence type="ECO:0000256" key="8">
    <source>
        <dbReference type="ARBA" id="ARBA00023012"/>
    </source>
</evidence>
<evidence type="ECO:0000256" key="7">
    <source>
        <dbReference type="ARBA" id="ARBA00022840"/>
    </source>
</evidence>
<keyword evidence="3" id="KW-0597">Phosphoprotein</keyword>
<comment type="caution">
    <text evidence="11">The sequence shown here is derived from an EMBL/GenBank/DDBJ whole genome shotgun (WGS) entry which is preliminary data.</text>
</comment>
<dbReference type="InterPro" id="IPR011712">
    <property type="entry name" value="Sig_transdc_His_kin_sub3_dim/P"/>
</dbReference>
<feature type="transmembrane region" description="Helical" evidence="9">
    <location>
        <begin position="122"/>
        <end position="139"/>
    </location>
</feature>
<dbReference type="RefSeq" id="WP_404594855.1">
    <property type="nucleotide sequence ID" value="NZ_JBIYEW010000003.1"/>
</dbReference>
<name>A0ABW8N929_9MICC</name>
<keyword evidence="9" id="KW-0472">Membrane</keyword>
<comment type="catalytic activity">
    <reaction evidence="1">
        <text>ATP + protein L-histidine = ADP + protein N-phospho-L-histidine.</text>
        <dbReference type="EC" id="2.7.13.3"/>
    </reaction>
</comment>
<protein>
    <recommendedName>
        <fullName evidence="2">histidine kinase</fullName>
        <ecNumber evidence="2">2.7.13.3</ecNumber>
    </recommendedName>
</protein>
<evidence type="ECO:0000256" key="5">
    <source>
        <dbReference type="ARBA" id="ARBA00022741"/>
    </source>
</evidence>
<dbReference type="Gene3D" id="1.20.5.1930">
    <property type="match status" value="1"/>
</dbReference>
<dbReference type="CDD" id="cd16917">
    <property type="entry name" value="HATPase_UhpB-NarQ-NarX-like"/>
    <property type="match status" value="1"/>
</dbReference>
<evidence type="ECO:0000256" key="6">
    <source>
        <dbReference type="ARBA" id="ARBA00022777"/>
    </source>
</evidence>
<feature type="domain" description="Histidine kinase/HSP90-like ATPase" evidence="10">
    <location>
        <begin position="298"/>
        <end position="387"/>
    </location>
</feature>
<dbReference type="GO" id="GO:0016301">
    <property type="term" value="F:kinase activity"/>
    <property type="evidence" value="ECO:0007669"/>
    <property type="project" value="UniProtKB-KW"/>
</dbReference>
<evidence type="ECO:0000256" key="3">
    <source>
        <dbReference type="ARBA" id="ARBA00022553"/>
    </source>
</evidence>
<keyword evidence="9" id="KW-1133">Transmembrane helix</keyword>
<evidence type="ECO:0000256" key="9">
    <source>
        <dbReference type="SAM" id="Phobius"/>
    </source>
</evidence>
<proteinExistence type="predicted"/>
<dbReference type="Gene3D" id="3.30.565.10">
    <property type="entry name" value="Histidine kinase-like ATPase, C-terminal domain"/>
    <property type="match status" value="1"/>
</dbReference>
<keyword evidence="9" id="KW-0812">Transmembrane</keyword>
<evidence type="ECO:0000259" key="10">
    <source>
        <dbReference type="SMART" id="SM00387"/>
    </source>
</evidence>
<evidence type="ECO:0000313" key="11">
    <source>
        <dbReference type="EMBL" id="MFK4640082.1"/>
    </source>
</evidence>
<dbReference type="Pfam" id="PF07730">
    <property type="entry name" value="HisKA_3"/>
    <property type="match status" value="1"/>
</dbReference>
<dbReference type="EC" id="2.7.13.3" evidence="2"/>
<dbReference type="Proteomes" id="UP001620520">
    <property type="component" value="Unassembled WGS sequence"/>
</dbReference>
<dbReference type="InterPro" id="IPR003594">
    <property type="entry name" value="HATPase_dom"/>
</dbReference>
<evidence type="ECO:0000313" key="12">
    <source>
        <dbReference type="Proteomes" id="UP001620520"/>
    </source>
</evidence>
<accession>A0ABW8N929</accession>
<gene>
    <name evidence="11" type="ORF">ABIA52_002971</name>
</gene>
<evidence type="ECO:0000256" key="1">
    <source>
        <dbReference type="ARBA" id="ARBA00000085"/>
    </source>
</evidence>
<organism evidence="11 12">
    <name type="scientific">Paenarthrobacter histidinolovorans</name>
    <dbReference type="NCBI Taxonomy" id="43664"/>
    <lineage>
        <taxon>Bacteria</taxon>
        <taxon>Bacillati</taxon>
        <taxon>Actinomycetota</taxon>
        <taxon>Actinomycetes</taxon>
        <taxon>Micrococcales</taxon>
        <taxon>Micrococcaceae</taxon>
        <taxon>Paenarthrobacter</taxon>
    </lineage>
</organism>
<dbReference type="InterPro" id="IPR050482">
    <property type="entry name" value="Sensor_HK_TwoCompSys"/>
</dbReference>
<dbReference type="PANTHER" id="PTHR24421">
    <property type="entry name" value="NITRATE/NITRITE SENSOR PROTEIN NARX-RELATED"/>
    <property type="match status" value="1"/>
</dbReference>
<feature type="transmembrane region" description="Helical" evidence="9">
    <location>
        <begin position="30"/>
        <end position="48"/>
    </location>
</feature>
<feature type="transmembrane region" description="Helical" evidence="9">
    <location>
        <begin position="55"/>
        <end position="73"/>
    </location>
</feature>
<dbReference type="SMART" id="SM00387">
    <property type="entry name" value="HATPase_c"/>
    <property type="match status" value="1"/>
</dbReference>
<dbReference type="EMBL" id="JBIYEW010000003">
    <property type="protein sequence ID" value="MFK4640082.1"/>
    <property type="molecule type" value="Genomic_DNA"/>
</dbReference>
<sequence length="392" mass="41649">MQPRSPEPRRHPGPLPYAGPRRFAGPPTSFIVITVTVIQIVGTLFSAGHQDAPRPLDLAAILLLLAGPAGLAFRKREPRVMLPVALVATGAYLALGYAWGPIVLSLAIAVIMTAAAGLRWQAWTGAGIAAAAVIAVAALTGDENWPVRASAGVAWAAILVLIGQGIRRRSERFAEYRRRRESAEKAERDEYRLTLARDIHDVVAHSLSMINVQASVALHVGADDPEKLRPALEAIKAASKESLTEVRQLLGVLREDVPLAPAARPTLARIPELVKNAEVGGLRVTLQDNARHQFVGEARQEAAYRIIQEALTNVGRHSGAQTAVVRVVEAAGALTVTIDDDGAGMGVSRPGNGLTGMRERAAALGGTLTLHELEPGLRVEASLPLEPEGNHP</sequence>
<keyword evidence="6 11" id="KW-0418">Kinase</keyword>
<evidence type="ECO:0000256" key="4">
    <source>
        <dbReference type="ARBA" id="ARBA00022679"/>
    </source>
</evidence>
<feature type="transmembrane region" description="Helical" evidence="9">
    <location>
        <begin position="145"/>
        <end position="163"/>
    </location>
</feature>
<keyword evidence="4" id="KW-0808">Transferase</keyword>